<dbReference type="EMBL" id="OZ034817">
    <property type="protein sequence ID" value="CAL1382976.1"/>
    <property type="molecule type" value="Genomic_DNA"/>
</dbReference>
<organism evidence="2 3">
    <name type="scientific">Linum trigynum</name>
    <dbReference type="NCBI Taxonomy" id="586398"/>
    <lineage>
        <taxon>Eukaryota</taxon>
        <taxon>Viridiplantae</taxon>
        <taxon>Streptophyta</taxon>
        <taxon>Embryophyta</taxon>
        <taxon>Tracheophyta</taxon>
        <taxon>Spermatophyta</taxon>
        <taxon>Magnoliopsida</taxon>
        <taxon>eudicotyledons</taxon>
        <taxon>Gunneridae</taxon>
        <taxon>Pentapetalae</taxon>
        <taxon>rosids</taxon>
        <taxon>fabids</taxon>
        <taxon>Malpighiales</taxon>
        <taxon>Linaceae</taxon>
        <taxon>Linum</taxon>
    </lineage>
</organism>
<keyword evidence="3" id="KW-1185">Reference proteome</keyword>
<protein>
    <submittedName>
        <fullName evidence="2">Uncharacterized protein</fullName>
    </submittedName>
</protein>
<evidence type="ECO:0000256" key="1">
    <source>
        <dbReference type="SAM" id="MobiDB-lite"/>
    </source>
</evidence>
<evidence type="ECO:0000313" key="2">
    <source>
        <dbReference type="EMBL" id="CAL1382976.1"/>
    </source>
</evidence>
<dbReference type="Proteomes" id="UP001497516">
    <property type="component" value="Chromosome 4"/>
</dbReference>
<feature type="region of interest" description="Disordered" evidence="1">
    <location>
        <begin position="60"/>
        <end position="84"/>
    </location>
</feature>
<sequence length="84" mass="9323">MISQSTPSPCELRPQNGKISELRPRGGASSIQLSEGIPVPVSDVQDRRLAAHWSPMPWRSVPLPMLLRSGPHRRHRPRESPAGQ</sequence>
<proteinExistence type="predicted"/>
<accession>A0AAV2EAP4</accession>
<evidence type="ECO:0000313" key="3">
    <source>
        <dbReference type="Proteomes" id="UP001497516"/>
    </source>
</evidence>
<gene>
    <name evidence="2" type="ORF">LTRI10_LOCUS24273</name>
</gene>
<name>A0AAV2EAP4_9ROSI</name>
<feature type="region of interest" description="Disordered" evidence="1">
    <location>
        <begin position="1"/>
        <end position="39"/>
    </location>
</feature>
<reference evidence="2 3" key="1">
    <citation type="submission" date="2024-04" db="EMBL/GenBank/DDBJ databases">
        <authorList>
            <person name="Fracassetti M."/>
        </authorList>
    </citation>
    <scope>NUCLEOTIDE SEQUENCE [LARGE SCALE GENOMIC DNA]</scope>
</reference>
<dbReference type="AlphaFoldDB" id="A0AAV2EAP4"/>